<organism evidence="2 3">
    <name type="scientific">Mycobacteroides abscessus</name>
    <dbReference type="NCBI Taxonomy" id="36809"/>
    <lineage>
        <taxon>Bacteria</taxon>
        <taxon>Bacillati</taxon>
        <taxon>Actinomycetota</taxon>
        <taxon>Actinomycetes</taxon>
        <taxon>Mycobacteriales</taxon>
        <taxon>Mycobacteriaceae</taxon>
        <taxon>Mycobacteroides</taxon>
    </lineage>
</organism>
<accession>A0ABD7HHY4</accession>
<dbReference type="AlphaFoldDB" id="A0ABD7HHY4"/>
<proteinExistence type="predicted"/>
<protein>
    <submittedName>
        <fullName evidence="2">Uncharacterized protein</fullName>
    </submittedName>
</protein>
<evidence type="ECO:0000313" key="3">
    <source>
        <dbReference type="Proteomes" id="UP000284557"/>
    </source>
</evidence>
<dbReference type="RefSeq" id="WP_100472499.1">
    <property type="nucleotide sequence ID" value="NZ_CP029076.1"/>
</dbReference>
<evidence type="ECO:0000313" key="2">
    <source>
        <dbReference type="EMBL" id="RIT29539.1"/>
    </source>
</evidence>
<dbReference type="InterPro" id="IPR037210">
    <property type="entry name" value="YoaC-like_sf"/>
</dbReference>
<dbReference type="Gene3D" id="1.20.1290.30">
    <property type="match status" value="1"/>
</dbReference>
<gene>
    <name evidence="2" type="ORF">D2E76_25175</name>
</gene>
<reference evidence="2 3" key="1">
    <citation type="submission" date="2018-08" db="EMBL/GenBank/DDBJ databases">
        <title>Linezolid Resistance in Mycobacterium abscessus: MIC Distribution and Comprehensive Investigation of Resistance Mechanisms.</title>
        <authorList>
            <person name="Ye M."/>
            <person name="Xu L."/>
            <person name="Zou Y."/>
            <person name="Li B."/>
            <person name="Guo Q."/>
            <person name="Zhang Y."/>
            <person name="Zhan M."/>
            <person name="Xu B."/>
            <person name="Yu F."/>
            <person name="Zhang Z."/>
            <person name="Chu H."/>
        </authorList>
    </citation>
    <scope>NUCLEOTIDE SEQUENCE [LARGE SCALE GENOMIC DNA]</scope>
    <source>
        <strain evidence="2 3">G143</strain>
    </source>
</reference>
<comment type="caution">
    <text evidence="2">The sequence shown here is derived from an EMBL/GenBank/DDBJ whole genome shotgun (WGS) entry which is preliminary data.</text>
</comment>
<dbReference type="Proteomes" id="UP000284557">
    <property type="component" value="Unassembled WGS sequence"/>
</dbReference>
<name>A0ABD7HHY4_9MYCO</name>
<sequence>MFERKGRDYPTALAAGPEHGDRGLQDGLRWLVIQTREIGGSPLIYAPGRPQVDNNQLLSEFVNRTQVAVATWRSPARGWPGGPVLAVWPTRDKLGEIADHPRTNALCVVPWTKGEVDAWAAATQPELLGPAVNSVTTGYLDPVVIAGLKTLTHLVNMGNNLAGSLDRRDAVAVLRTLKKGGYQLPPDPVYSWALANGWSTRGAERLRTLAADFEAGKSPQLKGEYPLRADILDRWRQKAQSSDE</sequence>
<evidence type="ECO:0000256" key="1">
    <source>
        <dbReference type="SAM" id="MobiDB-lite"/>
    </source>
</evidence>
<feature type="region of interest" description="Disordered" evidence="1">
    <location>
        <begin position="1"/>
        <end position="20"/>
    </location>
</feature>
<dbReference type="EMBL" id="QXBN01000031">
    <property type="protein sequence ID" value="RIT29539.1"/>
    <property type="molecule type" value="Genomic_DNA"/>
</dbReference>